<organism evidence="3 4">
    <name type="scientific">Candidatus Gallionella acididurans</name>
    <dbReference type="NCBI Taxonomy" id="1796491"/>
    <lineage>
        <taxon>Bacteria</taxon>
        <taxon>Pseudomonadati</taxon>
        <taxon>Pseudomonadota</taxon>
        <taxon>Betaproteobacteria</taxon>
        <taxon>Nitrosomonadales</taxon>
        <taxon>Gallionellaceae</taxon>
        <taxon>Gallionella</taxon>
    </lineage>
</organism>
<dbReference type="InterPro" id="IPR018392">
    <property type="entry name" value="LysM"/>
</dbReference>
<dbReference type="Proteomes" id="UP000070578">
    <property type="component" value="Unassembled WGS sequence"/>
</dbReference>
<dbReference type="AlphaFoldDB" id="A0A139BRX7"/>
<accession>A0A139BRX7</accession>
<feature type="domain" description="LysM" evidence="2">
    <location>
        <begin position="37"/>
        <end position="86"/>
    </location>
</feature>
<dbReference type="PANTHER" id="PTHR34700">
    <property type="entry name" value="POTASSIUM BINDING PROTEIN KBP"/>
    <property type="match status" value="1"/>
</dbReference>
<dbReference type="PANTHER" id="PTHR34700:SF4">
    <property type="entry name" value="PHAGE-LIKE ELEMENT PBSX PROTEIN XKDP"/>
    <property type="match status" value="1"/>
</dbReference>
<keyword evidence="1" id="KW-0732">Signal</keyword>
<dbReference type="PROSITE" id="PS51782">
    <property type="entry name" value="LYSM"/>
    <property type="match status" value="1"/>
</dbReference>
<dbReference type="EMBL" id="LSLI01000059">
    <property type="protein sequence ID" value="KXS31732.1"/>
    <property type="molecule type" value="Genomic_DNA"/>
</dbReference>
<reference evidence="3 4" key="2">
    <citation type="submission" date="2016-03" db="EMBL/GenBank/DDBJ databases">
        <title>New uncultured bacterium of the family Gallionellaceae from acid mine drainage: description and reconstruction of genome based on metagenomic analysis of microbial community.</title>
        <authorList>
            <person name="Kadnikov V."/>
            <person name="Ivasenko D."/>
            <person name="Beletsky A."/>
            <person name="Mardanov A."/>
            <person name="Danilova E."/>
            <person name="Pimenov N."/>
            <person name="Karnachuk O."/>
            <person name="Ravin N."/>
        </authorList>
    </citation>
    <scope>NUCLEOTIDE SEQUENCE [LARGE SCALE GENOMIC DNA]</scope>
    <source>
        <strain evidence="3">ShG14-8</strain>
    </source>
</reference>
<dbReference type="Pfam" id="PF01476">
    <property type="entry name" value="LysM"/>
    <property type="match status" value="1"/>
</dbReference>
<dbReference type="InterPro" id="IPR036779">
    <property type="entry name" value="LysM_dom_sf"/>
</dbReference>
<sequence>MRKIISLICLLLPVLAVAAEQAPPPDMLLDIRKDAPDRHIVVKGDNLWDISGKFFKDPWKWPHIWGLNKDSIKNPHWIYPGDVIFLDRNSGTLRIGEGITATASGIVSTPVSGVGETESIVRLSPEVREIPSTHDAIRSIPFSVIGPFLSQPLVIETGTLKDAPVLIGAREGRVVLGNDDVAFAKGVPPGKGDQWQIYRPGKTFVDPDTNEVLGIEAIYLGNAEVTRFADPSTIRIHHAVEEISAGDLLVQPSFEAENTYLPRAPESNISASVISIYGGVSQGGQNSIVALSKGQRDGLANGNVLALYRKGEEIKSGGKRYTLPDERYGLVFVFRVFHKVSYGLVMQTKLPVQLLDHANTP</sequence>
<comment type="caution">
    <text evidence="3">The sequence shown here is derived from an EMBL/GenBank/DDBJ whole genome shotgun (WGS) entry which is preliminary data.</text>
</comment>
<evidence type="ECO:0000313" key="4">
    <source>
        <dbReference type="Proteomes" id="UP000070578"/>
    </source>
</evidence>
<feature type="signal peptide" evidence="1">
    <location>
        <begin position="1"/>
        <end position="18"/>
    </location>
</feature>
<protein>
    <submittedName>
        <fullName evidence="3">Peptidoglycan-binding lysin domain</fullName>
    </submittedName>
</protein>
<dbReference type="Gene3D" id="3.10.350.10">
    <property type="entry name" value="LysM domain"/>
    <property type="match status" value="1"/>
</dbReference>
<reference evidence="3 4" key="1">
    <citation type="submission" date="2016-02" db="EMBL/GenBank/DDBJ databases">
        <authorList>
            <person name="Wen L."/>
            <person name="He K."/>
            <person name="Yang H."/>
        </authorList>
    </citation>
    <scope>NUCLEOTIDE SEQUENCE [LARGE SCALE GENOMIC DNA]</scope>
    <source>
        <strain evidence="3">ShG14-8</strain>
    </source>
</reference>
<name>A0A139BRX7_9PROT</name>
<evidence type="ECO:0000256" key="1">
    <source>
        <dbReference type="SAM" id="SignalP"/>
    </source>
</evidence>
<proteinExistence type="predicted"/>
<gene>
    <name evidence="3" type="ORF">AWT59_2147</name>
</gene>
<dbReference type="PATRIC" id="fig|1796491.3.peg.2343"/>
<dbReference type="SMART" id="SM00257">
    <property type="entry name" value="LysM"/>
    <property type="match status" value="1"/>
</dbReference>
<evidence type="ECO:0000313" key="3">
    <source>
        <dbReference type="EMBL" id="KXS31732.1"/>
    </source>
</evidence>
<feature type="chain" id="PRO_5007483922" evidence="1">
    <location>
        <begin position="19"/>
        <end position="361"/>
    </location>
</feature>
<dbReference type="InterPro" id="IPR052196">
    <property type="entry name" value="Bact_Kbp"/>
</dbReference>
<dbReference type="CDD" id="cd00118">
    <property type="entry name" value="LysM"/>
    <property type="match status" value="1"/>
</dbReference>
<evidence type="ECO:0000259" key="2">
    <source>
        <dbReference type="PROSITE" id="PS51782"/>
    </source>
</evidence>
<dbReference type="SUPFAM" id="SSF54106">
    <property type="entry name" value="LysM domain"/>
    <property type="match status" value="1"/>
</dbReference>